<evidence type="ECO:0000313" key="3">
    <source>
        <dbReference type="Proteomes" id="UP000831534"/>
    </source>
</evidence>
<organism evidence="2 3">
    <name type="scientific">Conchiformibius kuhniae</name>
    <dbReference type="NCBI Taxonomy" id="211502"/>
    <lineage>
        <taxon>Bacteria</taxon>
        <taxon>Pseudomonadati</taxon>
        <taxon>Pseudomonadota</taxon>
        <taxon>Betaproteobacteria</taxon>
        <taxon>Neisseriales</taxon>
        <taxon>Neisseriaceae</taxon>
        <taxon>Conchiformibius</taxon>
    </lineage>
</organism>
<dbReference type="KEGG" id="ckh:LVJ77_11775"/>
<keyword evidence="3" id="KW-1185">Reference proteome</keyword>
<dbReference type="AlphaFoldDB" id="A0A8T9MY65"/>
<proteinExistence type="predicted"/>
<protein>
    <submittedName>
        <fullName evidence="2">DUF4261 domain-containing protein</fullName>
    </submittedName>
</protein>
<reference evidence="2" key="1">
    <citation type="journal article" date="2022" name="Res Sq">
        <title>Evolution of multicellular longitudinally dividing oral cavity symbionts (Neisseriaceae).</title>
        <authorList>
            <person name="Nyongesa S."/>
            <person name="Weber P."/>
            <person name="Bernet E."/>
            <person name="Pullido F."/>
            <person name="Nieckarz M."/>
            <person name="Delaby M."/>
            <person name="Nieves C."/>
            <person name="Viehboeck T."/>
            <person name="Krause N."/>
            <person name="Rivera-Millot A."/>
            <person name="Nakamura A."/>
            <person name="Vischer N."/>
            <person name="VanNieuwenhze M."/>
            <person name="Brun Y."/>
            <person name="Cava F."/>
            <person name="Bulgheresi S."/>
            <person name="Veyrier F."/>
        </authorList>
    </citation>
    <scope>NUCLEOTIDE SEQUENCE</scope>
    <source>
        <strain evidence="2">17694</strain>
    </source>
</reference>
<evidence type="ECO:0000259" key="1">
    <source>
        <dbReference type="Pfam" id="PF14080"/>
    </source>
</evidence>
<dbReference type="EMBL" id="CP091521">
    <property type="protein sequence ID" value="UOP04803.1"/>
    <property type="molecule type" value="Genomic_DNA"/>
</dbReference>
<evidence type="ECO:0000313" key="2">
    <source>
        <dbReference type="EMBL" id="UOP04803.1"/>
    </source>
</evidence>
<accession>A0A8T9MY65</accession>
<gene>
    <name evidence="2" type="ORF">LVJ77_11775</name>
</gene>
<dbReference type="Pfam" id="PF14080">
    <property type="entry name" value="DUF4261"/>
    <property type="match status" value="1"/>
</dbReference>
<dbReference type="InterPro" id="IPR025357">
    <property type="entry name" value="DUF4261"/>
</dbReference>
<reference evidence="2" key="2">
    <citation type="submission" date="2024-09" db="EMBL/GenBank/DDBJ databases">
        <authorList>
            <person name="Veyrier F.J."/>
        </authorList>
    </citation>
    <scope>NUCLEOTIDE SEQUENCE</scope>
    <source>
        <strain evidence="2">17694</strain>
    </source>
</reference>
<sequence>MAQQYLPNHEIPIMIWVYIGLGQNQQGNQLYTSGMTKFGKDEMEILNSPIDMARLHASLSSMCAYIISSGLVLKDGESIGFSAEQKWQISHSKSVYAPSEFSLKIDIQ</sequence>
<name>A0A8T9MY65_9NEIS</name>
<dbReference type="Proteomes" id="UP000831534">
    <property type="component" value="Chromosome"/>
</dbReference>
<dbReference type="RefSeq" id="WP_051255666.1">
    <property type="nucleotide sequence ID" value="NZ_CP091521.1"/>
</dbReference>
<feature type="domain" description="DUF4261" evidence="1">
    <location>
        <begin position="31"/>
        <end position="105"/>
    </location>
</feature>